<comment type="cofactor">
    <cofactor evidence="1">
        <name>pyridoxal 5'-phosphate</name>
        <dbReference type="ChEBI" id="CHEBI:597326"/>
    </cofactor>
</comment>
<evidence type="ECO:0000256" key="7">
    <source>
        <dbReference type="PIRSR" id="PIRSR000390-2"/>
    </source>
</evidence>
<dbReference type="EMBL" id="VBZC01000010">
    <property type="protein sequence ID" value="TLS46089.1"/>
    <property type="molecule type" value="Genomic_DNA"/>
</dbReference>
<evidence type="ECO:0000256" key="2">
    <source>
        <dbReference type="ARBA" id="ARBA00022576"/>
    </source>
</evidence>
<keyword evidence="3 8" id="KW-0808">Transferase</keyword>
<feature type="modified residue" description="N6-(pyridoxal phosphate)lysine" evidence="7">
    <location>
        <position position="191"/>
    </location>
</feature>
<dbReference type="Pfam" id="PF01041">
    <property type="entry name" value="DegT_DnrJ_EryC1"/>
    <property type="match status" value="1"/>
</dbReference>
<dbReference type="GO" id="GO:0000271">
    <property type="term" value="P:polysaccharide biosynthetic process"/>
    <property type="evidence" value="ECO:0007669"/>
    <property type="project" value="TreeGrafter"/>
</dbReference>
<dbReference type="RefSeq" id="WP_138044963.1">
    <property type="nucleotide sequence ID" value="NZ_VBZC01000010.1"/>
</dbReference>
<keyword evidence="2 8" id="KW-0032">Aminotransferase</keyword>
<dbReference type="GO" id="GO:0030170">
    <property type="term" value="F:pyridoxal phosphate binding"/>
    <property type="evidence" value="ECO:0007669"/>
    <property type="project" value="TreeGrafter"/>
</dbReference>
<comment type="similarity">
    <text evidence="5">Belongs to the DegT/DnrJ/EryC1 family. L-glutamine:2-deoxy-scyllo-inosose/scyllo-inosose aminotransferase subfamily.</text>
</comment>
<dbReference type="SUPFAM" id="SSF53383">
    <property type="entry name" value="PLP-dependent transferases"/>
    <property type="match status" value="1"/>
</dbReference>
<evidence type="ECO:0000256" key="3">
    <source>
        <dbReference type="ARBA" id="ARBA00022679"/>
    </source>
</evidence>
<accession>A0A5R9FTX9</accession>
<dbReference type="InterPro" id="IPR015421">
    <property type="entry name" value="PyrdxlP-dep_Trfase_major"/>
</dbReference>
<proteinExistence type="inferred from homology"/>
<dbReference type="CDD" id="cd00616">
    <property type="entry name" value="AHBA_syn"/>
    <property type="match status" value="1"/>
</dbReference>
<feature type="active site" description="Proton acceptor" evidence="6">
    <location>
        <position position="191"/>
    </location>
</feature>
<keyword evidence="4 7" id="KW-0663">Pyridoxal phosphate</keyword>
<sequence>MTSTPAPTTAGPLPWNQPLIGEEEIAEVVDTLRSGWLTHGPKATRLEHAVRDALSVDDAFAVSSCTAALHLAFLAAGIGDGDEVITPSLTFCAAPNALLREGARPVFVDVDPVTLNITPEAAEAAITPRTKGIAVMHYGGHMCDMQAFRALADQHGLLLIEDAAHALYASRDGLRAGSAGDLATYSFYANKVAAAGEGGVLAGRGDLLHQARLLGRHGIDSSAWQRHGKRNTADYEVVVPGLKYVMPDVTAAIAAVQYERLPDFTARRAAIAASYTQALTDLPGLTTPTVLPGVQHGWFLYPVLIDPADAPLDRDQTAATLLQRHQISTSVHFKPVHTLGPYRSLGDQTLPVTETAAARQLSLPCYPAMTDVHVDHVITAVRSLWT</sequence>
<dbReference type="InterPro" id="IPR015422">
    <property type="entry name" value="PyrdxlP-dep_Trfase_small"/>
</dbReference>
<dbReference type="PANTHER" id="PTHR30244:SF34">
    <property type="entry name" value="DTDP-4-AMINO-4,6-DIDEOXYGALACTOSE TRANSAMINASE"/>
    <property type="match status" value="1"/>
</dbReference>
<dbReference type="InterPro" id="IPR015424">
    <property type="entry name" value="PyrdxlP-dep_Trfase"/>
</dbReference>
<organism evidence="8 9">
    <name type="scientific">Streptomyces montanus</name>
    <dbReference type="NCBI Taxonomy" id="2580423"/>
    <lineage>
        <taxon>Bacteria</taxon>
        <taxon>Bacillati</taxon>
        <taxon>Actinomycetota</taxon>
        <taxon>Actinomycetes</taxon>
        <taxon>Kitasatosporales</taxon>
        <taxon>Streptomycetaceae</taxon>
        <taxon>Streptomyces</taxon>
    </lineage>
</organism>
<evidence type="ECO:0000256" key="5">
    <source>
        <dbReference type="ARBA" id="ARBA00038398"/>
    </source>
</evidence>
<protein>
    <submittedName>
        <fullName evidence="8">DegT/DnrJ/EryC1/StrS family aminotransferase</fullName>
    </submittedName>
</protein>
<evidence type="ECO:0000313" key="9">
    <source>
        <dbReference type="Proteomes" id="UP000305906"/>
    </source>
</evidence>
<dbReference type="InterPro" id="IPR000653">
    <property type="entry name" value="DegT/StrS_aminotransferase"/>
</dbReference>
<evidence type="ECO:0000256" key="4">
    <source>
        <dbReference type="ARBA" id="ARBA00022898"/>
    </source>
</evidence>
<dbReference type="AlphaFoldDB" id="A0A5R9FTX9"/>
<dbReference type="Gene3D" id="3.90.1150.10">
    <property type="entry name" value="Aspartate Aminotransferase, domain 1"/>
    <property type="match status" value="1"/>
</dbReference>
<keyword evidence="9" id="KW-1185">Reference proteome</keyword>
<evidence type="ECO:0000256" key="6">
    <source>
        <dbReference type="PIRSR" id="PIRSR000390-1"/>
    </source>
</evidence>
<gene>
    <name evidence="8" type="ORF">FE633_11100</name>
</gene>
<name>A0A5R9FTX9_9ACTN</name>
<dbReference type="Proteomes" id="UP000305906">
    <property type="component" value="Unassembled WGS sequence"/>
</dbReference>
<evidence type="ECO:0000313" key="8">
    <source>
        <dbReference type="EMBL" id="TLS46089.1"/>
    </source>
</evidence>
<dbReference type="PIRSF" id="PIRSF000390">
    <property type="entry name" value="PLP_StrS"/>
    <property type="match status" value="1"/>
</dbReference>
<dbReference type="PANTHER" id="PTHR30244">
    <property type="entry name" value="TRANSAMINASE"/>
    <property type="match status" value="1"/>
</dbReference>
<dbReference type="GO" id="GO:0008483">
    <property type="term" value="F:transaminase activity"/>
    <property type="evidence" value="ECO:0007669"/>
    <property type="project" value="UniProtKB-KW"/>
</dbReference>
<evidence type="ECO:0000256" key="1">
    <source>
        <dbReference type="ARBA" id="ARBA00001933"/>
    </source>
</evidence>
<dbReference type="Gene3D" id="3.40.640.10">
    <property type="entry name" value="Type I PLP-dependent aspartate aminotransferase-like (Major domain)"/>
    <property type="match status" value="1"/>
</dbReference>
<reference evidence="8 9" key="1">
    <citation type="submission" date="2019-05" db="EMBL/GenBank/DDBJ databases">
        <title>Streptomyces sp. NEAU-C151, a novel actinomycete isolated from soil.</title>
        <authorList>
            <person name="Han L."/>
            <person name="Jiang H."/>
        </authorList>
    </citation>
    <scope>NUCLEOTIDE SEQUENCE [LARGE SCALE GENOMIC DNA]</scope>
    <source>
        <strain evidence="8 9">NEAU-C151</strain>
    </source>
</reference>
<comment type="caution">
    <text evidence="8">The sequence shown here is derived from an EMBL/GenBank/DDBJ whole genome shotgun (WGS) entry which is preliminary data.</text>
</comment>